<dbReference type="Pfam" id="PF00196">
    <property type="entry name" value="GerE"/>
    <property type="match status" value="1"/>
</dbReference>
<gene>
    <name evidence="6" type="ORF">ACFOGJ_04245</name>
</gene>
<evidence type="ECO:0000256" key="4">
    <source>
        <dbReference type="SAM" id="MobiDB-lite"/>
    </source>
</evidence>
<dbReference type="PROSITE" id="PS50043">
    <property type="entry name" value="HTH_LUXR_2"/>
    <property type="match status" value="1"/>
</dbReference>
<dbReference type="SMART" id="SM00421">
    <property type="entry name" value="HTH_LUXR"/>
    <property type="match status" value="1"/>
</dbReference>
<dbReference type="Proteomes" id="UP001595528">
    <property type="component" value="Unassembled WGS sequence"/>
</dbReference>
<dbReference type="InterPro" id="IPR000792">
    <property type="entry name" value="Tscrpt_reg_LuxR_C"/>
</dbReference>
<dbReference type="Pfam" id="PF25873">
    <property type="entry name" value="WHD_MalT"/>
    <property type="match status" value="1"/>
</dbReference>
<dbReference type="InterPro" id="IPR016032">
    <property type="entry name" value="Sig_transdc_resp-reg_C-effctor"/>
</dbReference>
<dbReference type="RefSeq" id="WP_379898409.1">
    <property type="nucleotide sequence ID" value="NZ_JBHRTR010000013.1"/>
</dbReference>
<evidence type="ECO:0000256" key="2">
    <source>
        <dbReference type="ARBA" id="ARBA00023125"/>
    </source>
</evidence>
<keyword evidence="7" id="KW-1185">Reference proteome</keyword>
<dbReference type="Gene3D" id="1.25.40.10">
    <property type="entry name" value="Tetratricopeptide repeat domain"/>
    <property type="match status" value="1"/>
</dbReference>
<evidence type="ECO:0000259" key="5">
    <source>
        <dbReference type="PROSITE" id="PS50043"/>
    </source>
</evidence>
<dbReference type="PROSITE" id="PS00622">
    <property type="entry name" value="HTH_LUXR_1"/>
    <property type="match status" value="1"/>
</dbReference>
<dbReference type="EMBL" id="JBHRTR010000013">
    <property type="protein sequence ID" value="MFC3226425.1"/>
    <property type="molecule type" value="Genomic_DNA"/>
</dbReference>
<dbReference type="InterPro" id="IPR011990">
    <property type="entry name" value="TPR-like_helical_dom_sf"/>
</dbReference>
<dbReference type="PRINTS" id="PR00038">
    <property type="entry name" value="HTHLUXR"/>
</dbReference>
<keyword evidence="3" id="KW-0804">Transcription</keyword>
<dbReference type="SUPFAM" id="SSF52540">
    <property type="entry name" value="P-loop containing nucleoside triphosphate hydrolases"/>
    <property type="match status" value="1"/>
</dbReference>
<dbReference type="Gene3D" id="3.40.50.300">
    <property type="entry name" value="P-loop containing nucleotide triphosphate hydrolases"/>
    <property type="match status" value="1"/>
</dbReference>
<sequence length="937" mass="101342">MAVRRLARQAGGGAAAKAALPVRAGPGGSPSETLQVTKLRQVSPLGLVDRTHLCDWQDGGRQPRLTLVSAPAGYGKSSLLHALCVRMAAQGRAVGWLSLDSDDNDPIRLLTYLAAAADDAASGSGRRALELLRSGQQPAEILAARTLLADLERVEPQVTLFLDDAHLLTAPGAEGVLRRLLESAPANLRFVVASRQELPLELSQLRLSRELLEIDAAALALKPEEIVALAERSGFPPLGPEVLQALHRNTEGWAAGIQLFLLAVAHGENQETLLDRFDGRDRHLSDYLGQTVLRALRPDLREFLLQTAALDRFCDEACGALLPDAACKAMIEELDRANLFVIPLDRHRKWYRYHHLFGDFLRDRLEMEQPGRLASNLRKAARWCAAHGAIGEAISYAKRGGDFEFAADLIASAYEEAGQYQGDHGSVLHWILDLPEACLDRLPQIRLGKAWSLSFNNGHEEALAEIAKVERAAAAAPPEAAAGLRQTAGMIRCVSACLSGDAETARFGGEAWLKAWPDAPDFHRGSVANAMAYACVARREFEFGLAAVELSFAAQKFVQSDYGVICALAVKGMLLIGMGRLAEAERTVRDGLERALALWGEHSQAYSQMAALLTGICYETDQLDEARRLYAAGEMAMQQIASPELKYIQYGIGARLARLEDRDRAMALIRAGIGEARALRRPHLAARLAADGVAMLLEDGRVTQAENVAWRDFPDPLPTGSGDRSWLEAQLTAARRDIAIRLALWRGDHSAALSEANRQASDLKRRTSPAEMITARLQKAAALHGSGAERPALRAAEEAVRLALETGMTRRIVDELGWAGVVLERFAAARAAGDLAAGGDVAAAALQAVLRQDMPAAEPEPPGRAAAAAQAGDADLRPKERQILSLVAQGLSNRDIAETLFLSEKTVKWHLYNAYAKLGVKNRTAAVREARAAALLD</sequence>
<evidence type="ECO:0000256" key="1">
    <source>
        <dbReference type="ARBA" id="ARBA00023015"/>
    </source>
</evidence>
<reference evidence="7" key="1">
    <citation type="journal article" date="2019" name="Int. J. Syst. Evol. Microbiol.">
        <title>The Global Catalogue of Microorganisms (GCM) 10K type strain sequencing project: providing services to taxonomists for standard genome sequencing and annotation.</title>
        <authorList>
            <consortium name="The Broad Institute Genomics Platform"/>
            <consortium name="The Broad Institute Genome Sequencing Center for Infectious Disease"/>
            <person name="Wu L."/>
            <person name="Ma J."/>
        </authorList>
    </citation>
    <scope>NUCLEOTIDE SEQUENCE [LARGE SCALE GENOMIC DNA]</scope>
    <source>
        <strain evidence="7">KCTC 42964</strain>
    </source>
</reference>
<evidence type="ECO:0000256" key="3">
    <source>
        <dbReference type="ARBA" id="ARBA00023163"/>
    </source>
</evidence>
<accession>A0ABV7KW85</accession>
<name>A0ABV7KW85_9PROT</name>
<proteinExistence type="predicted"/>
<dbReference type="InterPro" id="IPR059106">
    <property type="entry name" value="WHD_MalT"/>
</dbReference>
<feature type="region of interest" description="Disordered" evidence="4">
    <location>
        <begin position="855"/>
        <end position="874"/>
    </location>
</feature>
<dbReference type="PANTHER" id="PTHR44688">
    <property type="entry name" value="DNA-BINDING TRANSCRIPTIONAL ACTIVATOR DEVR_DOSR"/>
    <property type="match status" value="1"/>
</dbReference>
<keyword evidence="1" id="KW-0805">Transcription regulation</keyword>
<feature type="domain" description="HTH luxR-type" evidence="5">
    <location>
        <begin position="869"/>
        <end position="934"/>
    </location>
</feature>
<feature type="compositionally biased region" description="Low complexity" evidence="4">
    <location>
        <begin position="855"/>
        <end position="873"/>
    </location>
</feature>
<dbReference type="Gene3D" id="1.10.10.10">
    <property type="entry name" value="Winged helix-like DNA-binding domain superfamily/Winged helix DNA-binding domain"/>
    <property type="match status" value="1"/>
</dbReference>
<dbReference type="PANTHER" id="PTHR44688:SF16">
    <property type="entry name" value="DNA-BINDING TRANSCRIPTIONAL ACTIVATOR DEVR_DOSR"/>
    <property type="match status" value="1"/>
</dbReference>
<dbReference type="InterPro" id="IPR036388">
    <property type="entry name" value="WH-like_DNA-bd_sf"/>
</dbReference>
<keyword evidence="2" id="KW-0238">DNA-binding</keyword>
<protein>
    <submittedName>
        <fullName evidence="6">LuxR C-terminal-related transcriptional regulator</fullName>
    </submittedName>
</protein>
<comment type="caution">
    <text evidence="6">The sequence shown here is derived from an EMBL/GenBank/DDBJ whole genome shotgun (WGS) entry which is preliminary data.</text>
</comment>
<dbReference type="InterPro" id="IPR027417">
    <property type="entry name" value="P-loop_NTPase"/>
</dbReference>
<evidence type="ECO:0000313" key="6">
    <source>
        <dbReference type="EMBL" id="MFC3226425.1"/>
    </source>
</evidence>
<dbReference type="SUPFAM" id="SSF46894">
    <property type="entry name" value="C-terminal effector domain of the bipartite response regulators"/>
    <property type="match status" value="1"/>
</dbReference>
<dbReference type="CDD" id="cd06170">
    <property type="entry name" value="LuxR_C_like"/>
    <property type="match status" value="1"/>
</dbReference>
<organism evidence="6 7">
    <name type="scientific">Marinibaculum pumilum</name>
    <dbReference type="NCBI Taxonomy" id="1766165"/>
    <lineage>
        <taxon>Bacteria</taxon>
        <taxon>Pseudomonadati</taxon>
        <taxon>Pseudomonadota</taxon>
        <taxon>Alphaproteobacteria</taxon>
        <taxon>Rhodospirillales</taxon>
        <taxon>Rhodospirillaceae</taxon>
        <taxon>Marinibaculum</taxon>
    </lineage>
</organism>
<evidence type="ECO:0000313" key="7">
    <source>
        <dbReference type="Proteomes" id="UP001595528"/>
    </source>
</evidence>